<feature type="transmembrane region" description="Helical" evidence="1">
    <location>
        <begin position="101"/>
        <end position="125"/>
    </location>
</feature>
<sequence>MRAQVNLEGFSELPIIAILVSRVEALCLASMLEDNGIFVHVDGSNHASVDFISLALGGHRIRILKCDYGKASALIRETGAADSWEFSFGHRKAVVRLLCSWGGLQCAAALWSFVFVPLSILAMPINPQGRGDYFLSAEIAD</sequence>
<name>A0A6I4SJ66_9SPHN</name>
<dbReference type="OrthoDB" id="7428341at2"/>
<keyword evidence="3" id="KW-1185">Reference proteome</keyword>
<dbReference type="AlphaFoldDB" id="A0A6I4SJ66"/>
<proteinExistence type="predicted"/>
<evidence type="ECO:0000313" key="3">
    <source>
        <dbReference type="Proteomes" id="UP000468943"/>
    </source>
</evidence>
<keyword evidence="1" id="KW-1133">Transmembrane helix</keyword>
<dbReference type="RefSeq" id="WP_160596993.1">
    <property type="nucleotide sequence ID" value="NZ_WTYS01000001.1"/>
</dbReference>
<gene>
    <name evidence="2" type="ORF">GRI36_02285</name>
</gene>
<dbReference type="Proteomes" id="UP000468943">
    <property type="component" value="Unassembled WGS sequence"/>
</dbReference>
<reference evidence="2 3" key="1">
    <citation type="submission" date="2019-12" db="EMBL/GenBank/DDBJ databases">
        <title>Genomic-based taxomic classification of the family Erythrobacteraceae.</title>
        <authorList>
            <person name="Xu L."/>
        </authorList>
    </citation>
    <scope>NUCLEOTIDE SEQUENCE [LARGE SCALE GENOMIC DNA]</scope>
    <source>
        <strain evidence="2 3">JCM 17802</strain>
    </source>
</reference>
<keyword evidence="1" id="KW-0472">Membrane</keyword>
<evidence type="ECO:0000256" key="1">
    <source>
        <dbReference type="SAM" id="Phobius"/>
    </source>
</evidence>
<accession>A0A6I4SJ66</accession>
<comment type="caution">
    <text evidence="2">The sequence shown here is derived from an EMBL/GenBank/DDBJ whole genome shotgun (WGS) entry which is preliminary data.</text>
</comment>
<dbReference type="EMBL" id="WTYS01000001">
    <property type="protein sequence ID" value="MXO55703.1"/>
    <property type="molecule type" value="Genomic_DNA"/>
</dbReference>
<organism evidence="2 3">
    <name type="scientific">Pontixanthobacter gangjinensis</name>
    <dbReference type="NCBI Taxonomy" id="1028742"/>
    <lineage>
        <taxon>Bacteria</taxon>
        <taxon>Pseudomonadati</taxon>
        <taxon>Pseudomonadota</taxon>
        <taxon>Alphaproteobacteria</taxon>
        <taxon>Sphingomonadales</taxon>
        <taxon>Erythrobacteraceae</taxon>
        <taxon>Pontixanthobacter</taxon>
    </lineage>
</organism>
<keyword evidence="1" id="KW-0812">Transmembrane</keyword>
<evidence type="ECO:0000313" key="2">
    <source>
        <dbReference type="EMBL" id="MXO55703.1"/>
    </source>
</evidence>
<protein>
    <submittedName>
        <fullName evidence="2">Uncharacterized protein</fullName>
    </submittedName>
</protein>